<dbReference type="NCBIfam" id="TIGR03083">
    <property type="entry name" value="maleylpyruvate isomerase family mycothiol-dependent enzyme"/>
    <property type="match status" value="1"/>
</dbReference>
<dbReference type="InterPro" id="IPR017520">
    <property type="entry name" value="CHP03086"/>
</dbReference>
<dbReference type="Gene3D" id="1.20.120.450">
    <property type="entry name" value="dinb family like domain"/>
    <property type="match status" value="1"/>
</dbReference>
<feature type="domain" description="Mycothiol-dependent maleylpyruvate isomerase metal-binding" evidence="1">
    <location>
        <begin position="26"/>
        <end position="135"/>
    </location>
</feature>
<gene>
    <name evidence="2" type="ORF">RM423_22975</name>
</gene>
<dbReference type="RefSeq" id="WP_311425377.1">
    <property type="nucleotide sequence ID" value="NZ_JAVREH010000079.1"/>
</dbReference>
<comment type="caution">
    <text evidence="2">The sequence shown here is derived from an EMBL/GenBank/DDBJ whole genome shotgun (WGS) entry which is preliminary data.</text>
</comment>
<organism evidence="2 3">
    <name type="scientific">Jatrophihabitans lederbergiae</name>
    <dbReference type="NCBI Taxonomy" id="3075547"/>
    <lineage>
        <taxon>Bacteria</taxon>
        <taxon>Bacillati</taxon>
        <taxon>Actinomycetota</taxon>
        <taxon>Actinomycetes</taxon>
        <taxon>Jatrophihabitantales</taxon>
        <taxon>Jatrophihabitantaceae</taxon>
        <taxon>Jatrophihabitans</taxon>
    </lineage>
</organism>
<evidence type="ECO:0000313" key="2">
    <source>
        <dbReference type="EMBL" id="MDT0264235.1"/>
    </source>
</evidence>
<dbReference type="Proteomes" id="UP001183176">
    <property type="component" value="Unassembled WGS sequence"/>
</dbReference>
<name>A0ABU2JGW4_9ACTN</name>
<dbReference type="InterPro" id="IPR034660">
    <property type="entry name" value="DinB/YfiT-like"/>
</dbReference>
<protein>
    <submittedName>
        <fullName evidence="2">TIGR03086 family metal-binding protein</fullName>
    </submittedName>
</protein>
<dbReference type="InterPro" id="IPR024344">
    <property type="entry name" value="MDMPI_metal-binding"/>
</dbReference>
<dbReference type="Pfam" id="PF11716">
    <property type="entry name" value="MDMPI_N"/>
    <property type="match status" value="1"/>
</dbReference>
<dbReference type="NCBIfam" id="TIGR03086">
    <property type="entry name" value="TIGR03086 family metal-binding protein"/>
    <property type="match status" value="1"/>
</dbReference>
<keyword evidence="3" id="KW-1185">Reference proteome</keyword>
<reference evidence="3" key="1">
    <citation type="submission" date="2023-07" db="EMBL/GenBank/DDBJ databases">
        <title>30 novel species of actinomycetes from the DSMZ collection.</title>
        <authorList>
            <person name="Nouioui I."/>
        </authorList>
    </citation>
    <scope>NUCLEOTIDE SEQUENCE [LARGE SCALE GENOMIC DNA]</scope>
    <source>
        <strain evidence="3">DSM 44399</strain>
    </source>
</reference>
<evidence type="ECO:0000259" key="1">
    <source>
        <dbReference type="Pfam" id="PF11716"/>
    </source>
</evidence>
<evidence type="ECO:0000313" key="3">
    <source>
        <dbReference type="Proteomes" id="UP001183176"/>
    </source>
</evidence>
<accession>A0ABU2JGW4</accession>
<dbReference type="EMBL" id="JAVREH010000079">
    <property type="protein sequence ID" value="MDT0264235.1"/>
    <property type="molecule type" value="Genomic_DNA"/>
</dbReference>
<proteinExistence type="predicted"/>
<sequence>MPTNGLMSMIELDRRAVRASLDAFATWQPGSDDPGTPCAGWQLGDLVAHMTIQQQGFARAVAGERTERADWAPTRHNDPVGVYRSACDQVVTAFAGLSDPTTPVLLPEVGPDPLPLSTAVGFHLVDNVVHAWDVARSLGARPSLDDDVVEAARTVARDVPDGERRDRPGAAFAHRLPLPDGVSALDETLQLLGRDPRWHPAHA</sequence>
<dbReference type="InterPro" id="IPR017517">
    <property type="entry name" value="Maleyloyr_isom"/>
</dbReference>
<dbReference type="SUPFAM" id="SSF109854">
    <property type="entry name" value="DinB/YfiT-like putative metalloenzymes"/>
    <property type="match status" value="1"/>
</dbReference>